<evidence type="ECO:0008006" key="4">
    <source>
        <dbReference type="Google" id="ProtNLM"/>
    </source>
</evidence>
<evidence type="ECO:0000256" key="1">
    <source>
        <dbReference type="SAM" id="MobiDB-lite"/>
    </source>
</evidence>
<dbReference type="KEGG" id="pfy:PFICI_04740"/>
<evidence type="ECO:0000313" key="3">
    <source>
        <dbReference type="Proteomes" id="UP000030651"/>
    </source>
</evidence>
<dbReference type="GeneID" id="19269753"/>
<feature type="region of interest" description="Disordered" evidence="1">
    <location>
        <begin position="1"/>
        <end position="27"/>
    </location>
</feature>
<dbReference type="HOGENOM" id="CLU_537589_0_0_1"/>
<organism evidence="2 3">
    <name type="scientific">Pestalotiopsis fici (strain W106-1 / CGMCC3.15140)</name>
    <dbReference type="NCBI Taxonomy" id="1229662"/>
    <lineage>
        <taxon>Eukaryota</taxon>
        <taxon>Fungi</taxon>
        <taxon>Dikarya</taxon>
        <taxon>Ascomycota</taxon>
        <taxon>Pezizomycotina</taxon>
        <taxon>Sordariomycetes</taxon>
        <taxon>Xylariomycetidae</taxon>
        <taxon>Amphisphaeriales</taxon>
        <taxon>Sporocadaceae</taxon>
        <taxon>Pestalotiopsis</taxon>
    </lineage>
</organism>
<gene>
    <name evidence="2" type="ORF">PFICI_04740</name>
</gene>
<sequence length="507" mass="57032">MNVLATPSDYRPFPNRTTKSSTPNHQYQNLSQKLRKISSKFLAKATKKRWSSKSTPLYIHTIESPPARPSVFDQPCHFEHPAGTKNDSLTKGAIIPVVPANPPSTTLVVVITSPTDSLEMKSKVAVTSRGGSNQSTSQSFIDAYLARRKREEINKLMEMVEGCLDALDIISHTRGAGDSSRRPKSNHSNSSGSSAGTPQKSTRQKRSLAHRDSFDDSDPGRDGNDQDKRAGKRTKTEISPALKLACPFFQRDPSKYKGRQACTGPGWSSISRLKEHIYRAHRQPDNKCNRCCEIFTSGDQLEDHQRAEIPCKVSQDRSIDGINESQYIMLRKKPVGKKDDAERWEEVYRIIFPKATMIPSPYYAYEDSSRITSVSHDSMKALEEELIQGVRNDLEDRFDQFADETRIGLVKIVKDRFKQIIEQWTDKKKGPEAPSQPLEAQQPASLPEFQFLEDFDFESFVANSDTNFGYEPFLTEPITGDFVYSSDASDSAYVSMDSPRSPPKVEV</sequence>
<dbReference type="Proteomes" id="UP000030651">
    <property type="component" value="Unassembled WGS sequence"/>
</dbReference>
<dbReference type="EMBL" id="KI912111">
    <property type="protein sequence ID" value="ETS82864.1"/>
    <property type="molecule type" value="Genomic_DNA"/>
</dbReference>
<feature type="region of interest" description="Disordered" evidence="1">
    <location>
        <begin position="174"/>
        <end position="236"/>
    </location>
</feature>
<dbReference type="PANTHER" id="PTHR38166:SF1">
    <property type="entry name" value="C2H2-TYPE DOMAIN-CONTAINING PROTEIN"/>
    <property type="match status" value="1"/>
</dbReference>
<dbReference type="AlphaFoldDB" id="W3XA08"/>
<proteinExistence type="predicted"/>
<feature type="compositionally biased region" description="Basic and acidic residues" evidence="1">
    <location>
        <begin position="209"/>
        <end position="229"/>
    </location>
</feature>
<dbReference type="OrthoDB" id="4161727at2759"/>
<feature type="compositionally biased region" description="Polar residues" evidence="1">
    <location>
        <begin position="15"/>
        <end position="27"/>
    </location>
</feature>
<dbReference type="PANTHER" id="PTHR38166">
    <property type="entry name" value="C2H2-TYPE DOMAIN-CONTAINING PROTEIN-RELATED"/>
    <property type="match status" value="1"/>
</dbReference>
<dbReference type="eggNOG" id="ENOG502SAWK">
    <property type="taxonomic scope" value="Eukaryota"/>
</dbReference>
<name>W3XA08_PESFW</name>
<evidence type="ECO:0000313" key="2">
    <source>
        <dbReference type="EMBL" id="ETS82864.1"/>
    </source>
</evidence>
<accession>W3XA08</accession>
<keyword evidence="3" id="KW-1185">Reference proteome</keyword>
<dbReference type="RefSeq" id="XP_007831512.1">
    <property type="nucleotide sequence ID" value="XM_007833321.1"/>
</dbReference>
<dbReference type="InParanoid" id="W3XA08"/>
<reference evidence="3" key="1">
    <citation type="journal article" date="2015" name="BMC Genomics">
        <title>Genomic and transcriptomic analysis of the endophytic fungus Pestalotiopsis fici reveals its lifestyle and high potential for synthesis of natural products.</title>
        <authorList>
            <person name="Wang X."/>
            <person name="Zhang X."/>
            <person name="Liu L."/>
            <person name="Xiang M."/>
            <person name="Wang W."/>
            <person name="Sun X."/>
            <person name="Che Y."/>
            <person name="Guo L."/>
            <person name="Liu G."/>
            <person name="Guo L."/>
            <person name="Wang C."/>
            <person name="Yin W.B."/>
            <person name="Stadler M."/>
            <person name="Zhang X."/>
            <person name="Liu X."/>
        </authorList>
    </citation>
    <scope>NUCLEOTIDE SEQUENCE [LARGE SCALE GENOMIC DNA]</scope>
    <source>
        <strain evidence="3">W106-1 / CGMCC3.15140</strain>
    </source>
</reference>
<protein>
    <recommendedName>
        <fullName evidence="4">C2H2-type domain-containing protein</fullName>
    </recommendedName>
</protein>